<protein>
    <submittedName>
        <fullName evidence="8">Nucleoside transporter YegT</fullName>
    </submittedName>
</protein>
<evidence type="ECO:0000256" key="1">
    <source>
        <dbReference type="ARBA" id="ARBA00004651"/>
    </source>
</evidence>
<feature type="transmembrane region" description="Helical" evidence="7">
    <location>
        <begin position="369"/>
        <end position="387"/>
    </location>
</feature>
<evidence type="ECO:0000313" key="9">
    <source>
        <dbReference type="Proteomes" id="UP000186309"/>
    </source>
</evidence>
<evidence type="ECO:0000256" key="7">
    <source>
        <dbReference type="SAM" id="Phobius"/>
    </source>
</evidence>
<gene>
    <name evidence="8" type="primary">yegT_2</name>
    <name evidence="8" type="ORF">BSF38_00553</name>
</gene>
<keyword evidence="5 7" id="KW-1133">Transmembrane helix</keyword>
<feature type="transmembrane region" description="Helical" evidence="7">
    <location>
        <begin position="72"/>
        <end position="91"/>
    </location>
</feature>
<evidence type="ECO:0000256" key="2">
    <source>
        <dbReference type="ARBA" id="ARBA00022448"/>
    </source>
</evidence>
<sequence length="431" mass="46091">MKTRGRWRLALMMALLYAVQGSFWPLLGVHLGELGVEGRERGWIFASQALAATALPLGAGQLVDRLMPTQTFLVLAYAIGTVILAVLASGWVVNPLMLFLVFLAYWSLIAPTNGLSSSLAMRNLDEPSREFPAVRLWGTVGWMAVGWLVSVVMLAVAPIRTAGGMPEAFYLAAGLSLVMAVFCWFLPHTPPLATAAPARANLRQGLEVLRQPDVRVYLITAFGVYLTTPMVYQVMPGYLAARGLPRPWISTAMSLGQVPEVAALATLPWLLGRIGYKWTMALGVSAWLARFATLAVNPPLWLAVGGGVLHGVGYGCFTIGGQVFLDSRAPRTHRASVQAIFLVLTTGLGSLLGSLLAGEWVGRGSGDDVLVFLIPCMINGALLIYFLRGFRSHVSTVDRAGAANADLPSRPYAVRGTVACVGNLVTESADG</sequence>
<dbReference type="RefSeq" id="WP_076343355.1">
    <property type="nucleotide sequence ID" value="NZ_CP019082.1"/>
</dbReference>
<evidence type="ECO:0000256" key="5">
    <source>
        <dbReference type="ARBA" id="ARBA00022989"/>
    </source>
</evidence>
<dbReference type="Pfam" id="PF03825">
    <property type="entry name" value="Nuc_H_symport"/>
    <property type="match status" value="1"/>
</dbReference>
<feature type="transmembrane region" description="Helical" evidence="7">
    <location>
        <begin position="337"/>
        <end position="357"/>
    </location>
</feature>
<dbReference type="KEGG" id="pbor:BSF38_00553"/>
<keyword evidence="3" id="KW-1003">Cell membrane</keyword>
<evidence type="ECO:0000256" key="6">
    <source>
        <dbReference type="ARBA" id="ARBA00023136"/>
    </source>
</evidence>
<dbReference type="EMBL" id="CP019082">
    <property type="protein sequence ID" value="APW59139.1"/>
    <property type="molecule type" value="Genomic_DNA"/>
</dbReference>
<feature type="transmembrane region" description="Helical" evidence="7">
    <location>
        <begin position="97"/>
        <end position="115"/>
    </location>
</feature>
<feature type="transmembrane region" description="Helical" evidence="7">
    <location>
        <begin position="168"/>
        <end position="186"/>
    </location>
</feature>
<feature type="transmembrane region" description="Helical" evidence="7">
    <location>
        <begin position="302"/>
        <end position="325"/>
    </location>
</feature>
<evidence type="ECO:0000256" key="3">
    <source>
        <dbReference type="ARBA" id="ARBA00022475"/>
    </source>
</evidence>
<dbReference type="Gene3D" id="1.20.1250.20">
    <property type="entry name" value="MFS general substrate transporter like domains"/>
    <property type="match status" value="2"/>
</dbReference>
<proteinExistence type="predicted"/>
<dbReference type="AlphaFoldDB" id="A0A1U7CJN1"/>
<keyword evidence="9" id="KW-1185">Reference proteome</keyword>
<dbReference type="PANTHER" id="PTHR23522">
    <property type="entry name" value="BLL5896 PROTEIN"/>
    <property type="match status" value="1"/>
</dbReference>
<keyword evidence="6 7" id="KW-0472">Membrane</keyword>
<accession>A0A1U7CJN1</accession>
<dbReference type="PANTHER" id="PTHR23522:SF4">
    <property type="entry name" value="NUCLEOSIDE PERMEASE NUPG-RELATED"/>
    <property type="match status" value="1"/>
</dbReference>
<dbReference type="SUPFAM" id="SSF103473">
    <property type="entry name" value="MFS general substrate transporter"/>
    <property type="match status" value="1"/>
</dbReference>
<dbReference type="OrthoDB" id="9783013at2"/>
<dbReference type="InterPro" id="IPR036259">
    <property type="entry name" value="MFS_trans_sf"/>
</dbReference>
<keyword evidence="4 7" id="KW-0812">Transmembrane</keyword>
<feature type="transmembrane region" description="Helical" evidence="7">
    <location>
        <begin position="45"/>
        <end position="63"/>
    </location>
</feature>
<evidence type="ECO:0000256" key="4">
    <source>
        <dbReference type="ARBA" id="ARBA00022692"/>
    </source>
</evidence>
<dbReference type="GO" id="GO:0005886">
    <property type="term" value="C:plasma membrane"/>
    <property type="evidence" value="ECO:0007669"/>
    <property type="project" value="UniProtKB-SubCell"/>
</dbReference>
<reference evidence="9" key="1">
    <citation type="submission" date="2016-12" db="EMBL/GenBank/DDBJ databases">
        <title>Comparative genomics of four Isosphaeraceae planctomycetes: a common pool of plasmids and glycoside hydrolase genes.</title>
        <authorList>
            <person name="Ivanova A."/>
        </authorList>
    </citation>
    <scope>NUCLEOTIDE SEQUENCE [LARGE SCALE GENOMIC DNA]</scope>
    <source>
        <strain evidence="9">PX4</strain>
    </source>
</reference>
<dbReference type="GO" id="GO:0015212">
    <property type="term" value="F:cytidine transmembrane transporter activity"/>
    <property type="evidence" value="ECO:0007669"/>
    <property type="project" value="TreeGrafter"/>
</dbReference>
<evidence type="ECO:0000313" key="8">
    <source>
        <dbReference type="EMBL" id="APW59139.1"/>
    </source>
</evidence>
<feature type="transmembrane region" description="Helical" evidence="7">
    <location>
        <begin position="136"/>
        <end position="156"/>
    </location>
</feature>
<dbReference type="STRING" id="1387353.BSF38_00553"/>
<keyword evidence="2" id="KW-0813">Transport</keyword>
<feature type="transmembrane region" description="Helical" evidence="7">
    <location>
        <begin position="216"/>
        <end position="235"/>
    </location>
</feature>
<name>A0A1U7CJN1_9BACT</name>
<dbReference type="InterPro" id="IPR004740">
    <property type="entry name" value="Nuc_H_symport"/>
</dbReference>
<organism evidence="8 9">
    <name type="scientific">Paludisphaera borealis</name>
    <dbReference type="NCBI Taxonomy" id="1387353"/>
    <lineage>
        <taxon>Bacteria</taxon>
        <taxon>Pseudomonadati</taxon>
        <taxon>Planctomycetota</taxon>
        <taxon>Planctomycetia</taxon>
        <taxon>Isosphaerales</taxon>
        <taxon>Isosphaeraceae</taxon>
        <taxon>Paludisphaera</taxon>
    </lineage>
</organism>
<comment type="subcellular location">
    <subcellularLocation>
        <location evidence="1">Cell membrane</location>
        <topology evidence="1">Multi-pass membrane protein</topology>
    </subcellularLocation>
</comment>
<dbReference type="Proteomes" id="UP000186309">
    <property type="component" value="Chromosome"/>
</dbReference>
<dbReference type="GO" id="GO:0015213">
    <property type="term" value="F:uridine transmembrane transporter activity"/>
    <property type="evidence" value="ECO:0007669"/>
    <property type="project" value="TreeGrafter"/>
</dbReference>